<dbReference type="InterPro" id="IPR024423">
    <property type="entry name" value="DUF3050"/>
</dbReference>
<dbReference type="KEGG" id="oho:Oweho_2647"/>
<dbReference type="Gene3D" id="1.20.910.10">
    <property type="entry name" value="Heme oxygenase-like"/>
    <property type="match status" value="1"/>
</dbReference>
<dbReference type="STRING" id="926562.Oweho_2647"/>
<proteinExistence type="predicted"/>
<name>G8R903_OWEHD</name>
<evidence type="ECO:0000313" key="2">
    <source>
        <dbReference type="Proteomes" id="UP000005631"/>
    </source>
</evidence>
<dbReference type="Pfam" id="PF11251">
    <property type="entry name" value="DUF3050"/>
    <property type="match status" value="1"/>
</dbReference>
<dbReference type="SUPFAM" id="SSF48613">
    <property type="entry name" value="Heme oxygenase-like"/>
    <property type="match status" value="1"/>
</dbReference>
<keyword evidence="2" id="KW-1185">Reference proteome</keyword>
<sequence length="265" mass="30338">MNYNIIGIQQKIADARKKLLAHDLYQNLNTIEDLRIFMEYHVYAVWDFMVLLKALQVRLTSTSEAWTPSKSPLARRLINEIVFCEESDIDINGEPASHYEMYIAAMKQAGANTKPITTFVEYLQNGYTYKSMIKYNVGEVNDAIKDFLRTTFEIVKNDKDHEIAAAFTFGREDLIPDLFTQIVKDLNAKIPGKLDAFIYYLDRHIEVDADEHGPMANKMIAELCGNDESKWREAEKASQLALQARLKLWYAINAAILKASSKQLA</sequence>
<evidence type="ECO:0000313" key="1">
    <source>
        <dbReference type="EMBL" id="AEV33611.1"/>
    </source>
</evidence>
<dbReference type="HOGENOM" id="CLU_094210_0_0_10"/>
<protein>
    <recommendedName>
        <fullName evidence="3">Heme oxygenase</fullName>
    </recommendedName>
</protein>
<dbReference type="OrthoDB" id="9791270at2"/>
<dbReference type="RefSeq" id="WP_014202960.1">
    <property type="nucleotide sequence ID" value="NC_016599.1"/>
</dbReference>
<gene>
    <name evidence="1" type="ordered locus">Oweho_2647</name>
</gene>
<dbReference type="InterPro" id="IPR016084">
    <property type="entry name" value="Haem_Oase-like_multi-hlx"/>
</dbReference>
<accession>G8R903</accession>
<dbReference type="EMBL" id="CP003156">
    <property type="protein sequence ID" value="AEV33611.1"/>
    <property type="molecule type" value="Genomic_DNA"/>
</dbReference>
<dbReference type="eggNOG" id="ENOG502Z7VP">
    <property type="taxonomic scope" value="Bacteria"/>
</dbReference>
<dbReference type="AlphaFoldDB" id="G8R903"/>
<dbReference type="PATRIC" id="fig|926562.3.peg.2661"/>
<dbReference type="Proteomes" id="UP000005631">
    <property type="component" value="Chromosome"/>
</dbReference>
<reference evidence="1 2" key="1">
    <citation type="journal article" date="2012" name="Stand. Genomic Sci.">
        <title>Genome sequence of the orange-pigmented seawater bacterium Owenweeksia hongkongensis type strain (UST20020801(T)).</title>
        <authorList>
            <person name="Riedel T."/>
            <person name="Held B."/>
            <person name="Nolan M."/>
            <person name="Lucas S."/>
            <person name="Lapidus A."/>
            <person name="Tice H."/>
            <person name="Del Rio T.G."/>
            <person name="Cheng J.F."/>
            <person name="Han C."/>
            <person name="Tapia R."/>
            <person name="Goodwin L.A."/>
            <person name="Pitluck S."/>
            <person name="Liolios K."/>
            <person name="Mavromatis K."/>
            <person name="Pagani I."/>
            <person name="Ivanova N."/>
            <person name="Mikhailova N."/>
            <person name="Pati A."/>
            <person name="Chen A."/>
            <person name="Palaniappan K."/>
            <person name="Rohde M."/>
            <person name="Tindall B.J."/>
            <person name="Detter J.C."/>
            <person name="Goker M."/>
            <person name="Woyke T."/>
            <person name="Bristow J."/>
            <person name="Eisen J.A."/>
            <person name="Markowitz V."/>
            <person name="Hugenholtz P."/>
            <person name="Klenk H.P."/>
            <person name="Kyrpides N.C."/>
        </authorList>
    </citation>
    <scope>NUCLEOTIDE SEQUENCE</scope>
    <source>
        <strain evidence="2">DSM 17368 / JCM 12287 / NRRL B-23963</strain>
    </source>
</reference>
<organism evidence="1 2">
    <name type="scientific">Owenweeksia hongkongensis (strain DSM 17368 / CIP 108786 / JCM 12287 / NRRL B-23963 / UST20020801)</name>
    <dbReference type="NCBI Taxonomy" id="926562"/>
    <lineage>
        <taxon>Bacteria</taxon>
        <taxon>Pseudomonadati</taxon>
        <taxon>Bacteroidota</taxon>
        <taxon>Flavobacteriia</taxon>
        <taxon>Flavobacteriales</taxon>
        <taxon>Owenweeksiaceae</taxon>
        <taxon>Owenweeksia</taxon>
    </lineage>
</organism>
<evidence type="ECO:0008006" key="3">
    <source>
        <dbReference type="Google" id="ProtNLM"/>
    </source>
</evidence>